<dbReference type="Proteomes" id="UP000265520">
    <property type="component" value="Unassembled WGS sequence"/>
</dbReference>
<sequence length="39" mass="3792">MLAATEAVVVCGSGGDAVAADDGVQWSDGFAAAAARFPH</sequence>
<dbReference type="EMBL" id="LXQA011452188">
    <property type="protein sequence ID" value="MCI97725.1"/>
    <property type="molecule type" value="Genomic_DNA"/>
</dbReference>
<proteinExistence type="predicted"/>
<evidence type="ECO:0000313" key="1">
    <source>
        <dbReference type="EMBL" id="MCI97725.1"/>
    </source>
</evidence>
<name>A0A392WHZ2_9FABA</name>
<accession>A0A392WHZ2</accession>
<organism evidence="1 2">
    <name type="scientific">Trifolium medium</name>
    <dbReference type="NCBI Taxonomy" id="97028"/>
    <lineage>
        <taxon>Eukaryota</taxon>
        <taxon>Viridiplantae</taxon>
        <taxon>Streptophyta</taxon>
        <taxon>Embryophyta</taxon>
        <taxon>Tracheophyta</taxon>
        <taxon>Spermatophyta</taxon>
        <taxon>Magnoliopsida</taxon>
        <taxon>eudicotyledons</taxon>
        <taxon>Gunneridae</taxon>
        <taxon>Pentapetalae</taxon>
        <taxon>rosids</taxon>
        <taxon>fabids</taxon>
        <taxon>Fabales</taxon>
        <taxon>Fabaceae</taxon>
        <taxon>Papilionoideae</taxon>
        <taxon>50 kb inversion clade</taxon>
        <taxon>NPAAA clade</taxon>
        <taxon>Hologalegina</taxon>
        <taxon>IRL clade</taxon>
        <taxon>Trifolieae</taxon>
        <taxon>Trifolium</taxon>
    </lineage>
</organism>
<comment type="caution">
    <text evidence="1">The sequence shown here is derived from an EMBL/GenBank/DDBJ whole genome shotgun (WGS) entry which is preliminary data.</text>
</comment>
<evidence type="ECO:0000313" key="2">
    <source>
        <dbReference type="Proteomes" id="UP000265520"/>
    </source>
</evidence>
<dbReference type="AlphaFoldDB" id="A0A392WHZ2"/>
<protein>
    <submittedName>
        <fullName evidence="1">Uncharacterized protein</fullName>
    </submittedName>
</protein>
<feature type="non-terminal residue" evidence="1">
    <location>
        <position position="39"/>
    </location>
</feature>
<reference evidence="1 2" key="1">
    <citation type="journal article" date="2018" name="Front. Plant Sci.">
        <title>Red Clover (Trifolium pratense) and Zigzag Clover (T. medium) - A Picture of Genomic Similarities and Differences.</title>
        <authorList>
            <person name="Dluhosova J."/>
            <person name="Istvanek J."/>
            <person name="Nedelnik J."/>
            <person name="Repkova J."/>
        </authorList>
    </citation>
    <scope>NUCLEOTIDE SEQUENCE [LARGE SCALE GENOMIC DNA]</scope>
    <source>
        <strain evidence="2">cv. 10/8</strain>
        <tissue evidence="1">Leaf</tissue>
    </source>
</reference>
<keyword evidence="2" id="KW-1185">Reference proteome</keyword>